<gene>
    <name evidence="1" type="ORF">EPUL_005017</name>
</gene>
<evidence type="ECO:0000313" key="2">
    <source>
        <dbReference type="Proteomes" id="UP000237438"/>
    </source>
</evidence>
<dbReference type="EMBL" id="PEDP01004213">
    <property type="protein sequence ID" value="POS82111.1"/>
    <property type="molecule type" value="Genomic_DNA"/>
</dbReference>
<organism evidence="1 2">
    <name type="scientific">Erysiphe pulchra</name>
    <dbReference type="NCBI Taxonomy" id="225359"/>
    <lineage>
        <taxon>Eukaryota</taxon>
        <taxon>Fungi</taxon>
        <taxon>Dikarya</taxon>
        <taxon>Ascomycota</taxon>
        <taxon>Pezizomycotina</taxon>
        <taxon>Leotiomycetes</taxon>
        <taxon>Erysiphales</taxon>
        <taxon>Erysiphaceae</taxon>
        <taxon>Erysiphe</taxon>
    </lineage>
</organism>
<dbReference type="OrthoDB" id="10536329at2759"/>
<comment type="caution">
    <text evidence="1">The sequence shown here is derived from an EMBL/GenBank/DDBJ whole genome shotgun (WGS) entry which is preliminary data.</text>
</comment>
<name>A0A2S4PJA8_9PEZI</name>
<sequence>MWKQIEKVGSQLRSGFTKARELFANIKATGAILQSLKSTEIGRKQTNVMEGTVDNSRRENLGLEDIDRNSEELEFGRVLKLTYKKLVFGARVTGLANDYREAFAGIGFSPMESQTASPEAISLNQAFEEDRKGWTMAIIKELKALETTGTFTIMRG</sequence>
<accession>A0A2S4PJA8</accession>
<keyword evidence="2" id="KW-1185">Reference proteome</keyword>
<reference evidence="1 2" key="1">
    <citation type="submission" date="2017-10" db="EMBL/GenBank/DDBJ databases">
        <title>Development of genomic resources for the powdery mildew, Erysiphe pulchra.</title>
        <authorList>
            <person name="Wadl P.A."/>
            <person name="Mack B.M."/>
            <person name="Moore G."/>
            <person name="Beltz S.B."/>
        </authorList>
    </citation>
    <scope>NUCLEOTIDE SEQUENCE [LARGE SCALE GENOMIC DNA]</scope>
    <source>
        <strain evidence="1">Cflorida</strain>
    </source>
</reference>
<feature type="non-terminal residue" evidence="1">
    <location>
        <position position="156"/>
    </location>
</feature>
<protein>
    <submittedName>
        <fullName evidence="1">Uncharacterized protein</fullName>
    </submittedName>
</protein>
<proteinExistence type="predicted"/>
<dbReference type="AlphaFoldDB" id="A0A2S4PJA8"/>
<evidence type="ECO:0000313" key="1">
    <source>
        <dbReference type="EMBL" id="POS82111.1"/>
    </source>
</evidence>
<dbReference type="Proteomes" id="UP000237438">
    <property type="component" value="Unassembled WGS sequence"/>
</dbReference>